<dbReference type="Proteomes" id="UP000247702">
    <property type="component" value="Unassembled WGS sequence"/>
</dbReference>
<reference evidence="3 4" key="1">
    <citation type="submission" date="2017-11" db="EMBL/GenBank/DDBJ databases">
        <title>The genome of Rhizophagus clarus HR1 reveals common genetic basis of auxotrophy among arbuscular mycorrhizal fungi.</title>
        <authorList>
            <person name="Kobayashi Y."/>
        </authorList>
    </citation>
    <scope>NUCLEOTIDE SEQUENCE [LARGE SCALE GENOMIC DNA]</scope>
    <source>
        <strain evidence="3 4">HR1</strain>
    </source>
</reference>
<comment type="caution">
    <text evidence="3">The sequence shown here is derived from an EMBL/GenBank/DDBJ whole genome shotgun (WGS) entry which is preliminary data.</text>
</comment>
<feature type="region of interest" description="Disordered" evidence="1">
    <location>
        <begin position="336"/>
        <end position="364"/>
    </location>
</feature>
<evidence type="ECO:0000313" key="3">
    <source>
        <dbReference type="EMBL" id="GBB87556.1"/>
    </source>
</evidence>
<feature type="compositionally biased region" description="Pro residues" evidence="1">
    <location>
        <begin position="521"/>
        <end position="535"/>
    </location>
</feature>
<dbReference type="Gene3D" id="2.60.40.640">
    <property type="match status" value="1"/>
</dbReference>
<dbReference type="Pfam" id="PF00339">
    <property type="entry name" value="Arrestin_N"/>
    <property type="match status" value="1"/>
</dbReference>
<accession>A0A2Z6R452</accession>
<organism evidence="3 4">
    <name type="scientific">Rhizophagus clarus</name>
    <dbReference type="NCBI Taxonomy" id="94130"/>
    <lineage>
        <taxon>Eukaryota</taxon>
        <taxon>Fungi</taxon>
        <taxon>Fungi incertae sedis</taxon>
        <taxon>Mucoromycota</taxon>
        <taxon>Glomeromycotina</taxon>
        <taxon>Glomeromycetes</taxon>
        <taxon>Glomerales</taxon>
        <taxon>Glomeraceae</taxon>
        <taxon>Rhizophagus</taxon>
    </lineage>
</organism>
<dbReference type="InterPro" id="IPR014752">
    <property type="entry name" value="Arrestin-like_C"/>
</dbReference>
<keyword evidence="4" id="KW-1185">Reference proteome</keyword>
<evidence type="ECO:0000313" key="4">
    <source>
        <dbReference type="Proteomes" id="UP000247702"/>
    </source>
</evidence>
<evidence type="ECO:0000259" key="2">
    <source>
        <dbReference type="Pfam" id="PF00339"/>
    </source>
</evidence>
<feature type="compositionally biased region" description="Low complexity" evidence="1">
    <location>
        <begin position="498"/>
        <end position="515"/>
    </location>
</feature>
<proteinExistence type="predicted"/>
<dbReference type="STRING" id="94130.A0A2Z6R452"/>
<feature type="domain" description="Arrestin-like N-terminal" evidence="2">
    <location>
        <begin position="50"/>
        <end position="150"/>
    </location>
</feature>
<dbReference type="AlphaFoldDB" id="A0A2Z6R452"/>
<protein>
    <recommendedName>
        <fullName evidence="2">Arrestin-like N-terminal domain-containing protein</fullName>
    </recommendedName>
</protein>
<evidence type="ECO:0000256" key="1">
    <source>
        <dbReference type="SAM" id="MobiDB-lite"/>
    </source>
</evidence>
<dbReference type="InterPro" id="IPR014756">
    <property type="entry name" value="Ig_E-set"/>
</dbReference>
<dbReference type="EMBL" id="BEXD01000447">
    <property type="protein sequence ID" value="GBB87556.1"/>
    <property type="molecule type" value="Genomic_DNA"/>
</dbReference>
<name>A0A2Z6R452_9GLOM</name>
<sequence>MTSPTSANPTKTNRPPLSSYLKPHKNITFSYEADSVSFQQGTLGDSDSFLTGVLHLHYQKQHQIKSVILHLKGAEKTSWHKAQARSKALYTGEQILVDQPYKIWESEEEVSLLNHDIPFKVKLPYNLPETITTEIGSVNYTLRATINRKGSLVSPTTQIVEIQCPLKRTITIDNANCTPYKLRGESRSGLDYTFVLPPNKNFNLGTYVSMPMRIRFLRPGISVERVEITLKTCMDFRCNNPNETRHVKEQSAFLVVPRQEIRYLQPLSHHYEGECVHTINLFIPRSVQPTYSGRFISITHQLCIKFCLWGADMDFQVEESVRVANIYEKFPTEHISTSPSQVNRNLLSPSPYDSASHYSPNQSVYDPDEISIDIRDKEIVSINNSINNSSNIPIYPEKNHHEFVPQQHRTRRPSQSNELPPPFHYHPEGYAKKFPLNRNKRDSLTDSIMSNNIEEESYYDLLLYKKKIELAILHQQQQLYQQKNVYDNIQYNNYSRASTPSTTSFSNNSLHSNLSQTVAPKSPPRPPPTPIPPISTPNLYDGMPSPNPSPNSSKLPPYADGRSPPNNEKLPIRSPTSPPPYRGRGHSQFEAYTYNFDD</sequence>
<dbReference type="InterPro" id="IPR011021">
    <property type="entry name" value="Arrestin-like_N"/>
</dbReference>
<gene>
    <name evidence="3" type="ORF">RclHR1_01400009</name>
</gene>
<dbReference type="SUPFAM" id="SSF81296">
    <property type="entry name" value="E set domains"/>
    <property type="match status" value="1"/>
</dbReference>
<feature type="region of interest" description="Disordered" evidence="1">
    <location>
        <begin position="498"/>
        <end position="598"/>
    </location>
</feature>